<dbReference type="InterPro" id="IPR011659">
    <property type="entry name" value="WD40"/>
</dbReference>
<dbReference type="EMBL" id="JAFMPT010000016">
    <property type="protein sequence ID" value="MCC1485123.1"/>
    <property type="molecule type" value="Genomic_DNA"/>
</dbReference>
<name>A0ABS8EPH4_9FLAO</name>
<dbReference type="SUPFAM" id="SSF48452">
    <property type="entry name" value="TPR-like"/>
    <property type="match status" value="1"/>
</dbReference>
<evidence type="ECO:0000256" key="5">
    <source>
        <dbReference type="SAM" id="SignalP"/>
    </source>
</evidence>
<dbReference type="Pfam" id="PF07676">
    <property type="entry name" value="PD40"/>
    <property type="match status" value="2"/>
</dbReference>
<dbReference type="Pfam" id="PF00691">
    <property type="entry name" value="OmpA"/>
    <property type="match status" value="1"/>
</dbReference>
<evidence type="ECO:0000256" key="4">
    <source>
        <dbReference type="PROSITE-ProRule" id="PRU00473"/>
    </source>
</evidence>
<feature type="chain" id="PRO_5046232103" evidence="5">
    <location>
        <begin position="22"/>
        <end position="654"/>
    </location>
</feature>
<reference evidence="7" key="1">
    <citation type="submission" date="2021-03" db="EMBL/GenBank/DDBJ databases">
        <authorList>
            <person name="Ping X."/>
        </authorList>
    </citation>
    <scope>NUCLEOTIDE SEQUENCE</scope>
    <source>
        <strain evidence="7">E313</strain>
    </source>
</reference>
<dbReference type="Gene3D" id="3.30.1330.60">
    <property type="entry name" value="OmpA-like domain"/>
    <property type="match status" value="1"/>
</dbReference>
<dbReference type="PROSITE" id="PS51123">
    <property type="entry name" value="OMPA_2"/>
    <property type="match status" value="1"/>
</dbReference>
<comment type="subcellular location">
    <subcellularLocation>
        <location evidence="1">Cell outer membrane</location>
    </subcellularLocation>
</comment>
<evidence type="ECO:0000313" key="8">
    <source>
        <dbReference type="Proteomes" id="UP000778797"/>
    </source>
</evidence>
<comment type="caution">
    <text evidence="7">The sequence shown here is derived from an EMBL/GenBank/DDBJ whole genome shotgun (WGS) entry which is preliminary data.</text>
</comment>
<proteinExistence type="predicted"/>
<keyword evidence="5" id="KW-0732">Signal</keyword>
<feature type="domain" description="OmpA-like" evidence="6">
    <location>
        <begin position="532"/>
        <end position="654"/>
    </location>
</feature>
<dbReference type="Proteomes" id="UP000778797">
    <property type="component" value="Unassembled WGS sequence"/>
</dbReference>
<dbReference type="RefSeq" id="WP_227477616.1">
    <property type="nucleotide sequence ID" value="NZ_JAFMPT010000016.1"/>
</dbReference>
<accession>A0ABS8EPH4</accession>
<reference evidence="7" key="2">
    <citation type="submission" date="2021-10" db="EMBL/GenBank/DDBJ databases">
        <title>Genome of Winogradskyella sp. E313.</title>
        <authorList>
            <person name="Zhou Y."/>
        </authorList>
    </citation>
    <scope>NUCLEOTIDE SEQUENCE</scope>
    <source>
        <strain evidence="7">E313</strain>
    </source>
</reference>
<feature type="signal peptide" evidence="5">
    <location>
        <begin position="1"/>
        <end position="21"/>
    </location>
</feature>
<dbReference type="InterPro" id="IPR011042">
    <property type="entry name" value="6-blade_b-propeller_TolB-like"/>
</dbReference>
<evidence type="ECO:0000313" key="7">
    <source>
        <dbReference type="EMBL" id="MCC1485123.1"/>
    </source>
</evidence>
<dbReference type="Gene3D" id="2.120.10.30">
    <property type="entry name" value="TolB, C-terminal domain"/>
    <property type="match status" value="1"/>
</dbReference>
<dbReference type="SUPFAM" id="SSF103088">
    <property type="entry name" value="OmpA-like"/>
    <property type="match status" value="1"/>
</dbReference>
<keyword evidence="2 4" id="KW-0472">Membrane</keyword>
<dbReference type="InterPro" id="IPR036737">
    <property type="entry name" value="OmpA-like_sf"/>
</dbReference>
<dbReference type="InterPro" id="IPR011990">
    <property type="entry name" value="TPR-like_helical_dom_sf"/>
</dbReference>
<dbReference type="InterPro" id="IPR006665">
    <property type="entry name" value="OmpA-like"/>
</dbReference>
<organism evidence="7 8">
    <name type="scientific">Winogradskyella immobilis</name>
    <dbReference type="NCBI Taxonomy" id="2816852"/>
    <lineage>
        <taxon>Bacteria</taxon>
        <taxon>Pseudomonadati</taxon>
        <taxon>Bacteroidota</taxon>
        <taxon>Flavobacteriia</taxon>
        <taxon>Flavobacteriales</taxon>
        <taxon>Flavobacteriaceae</taxon>
        <taxon>Winogradskyella</taxon>
    </lineage>
</organism>
<dbReference type="CDD" id="cd07185">
    <property type="entry name" value="OmpA_C-like"/>
    <property type="match status" value="1"/>
</dbReference>
<dbReference type="Gene3D" id="1.25.40.10">
    <property type="entry name" value="Tetratricopeptide repeat domain"/>
    <property type="match status" value="1"/>
</dbReference>
<dbReference type="PRINTS" id="PR01021">
    <property type="entry name" value="OMPADOMAIN"/>
</dbReference>
<keyword evidence="8" id="KW-1185">Reference proteome</keyword>
<evidence type="ECO:0000256" key="2">
    <source>
        <dbReference type="ARBA" id="ARBA00023136"/>
    </source>
</evidence>
<evidence type="ECO:0000256" key="1">
    <source>
        <dbReference type="ARBA" id="ARBA00004442"/>
    </source>
</evidence>
<evidence type="ECO:0000259" key="6">
    <source>
        <dbReference type="PROSITE" id="PS51123"/>
    </source>
</evidence>
<protein>
    <submittedName>
        <fullName evidence="7">PD40 domain-containing protein</fullName>
    </submittedName>
</protein>
<dbReference type="InterPro" id="IPR006664">
    <property type="entry name" value="OMP_bac"/>
</dbReference>
<evidence type="ECO:0000256" key="3">
    <source>
        <dbReference type="ARBA" id="ARBA00023237"/>
    </source>
</evidence>
<gene>
    <name evidence="7" type="ORF">J1C55_11020</name>
</gene>
<sequence length="654" mass="74608">MKTIKLLMIINIFAYSFLVQAQVGKFTKKGDKQFYNYAFNDAIEIYKKAIDKGEESINLFANLADSYYENADMENAVIWYKRLTESYLPTLSGEYYFRYAQALKGIKKYDESDIWMSKLAELNVKDSRGNEFKYDPEYLKKIEIQSNRYEVELVSFNTEYSEFAPAFNGEEIVFSSNRNQGSAIKRKHAWTGTSFLELYKVKQGLKGDFDTVEKFNGDFNKKLNESTVAFTQDGNTMYFTRNSYDEVSNTYIKDSLDIVRLKLYIANKVNGEWGNIKEFPYNSSDYSIAHPTLSSDGKHLYFASDMPGTYGLSDIFVVDINEDGSFSKPQNLGSQINTEGRDTFPFIDKSGKLYFASDGHIGLGGLDVFICTDINKPDAENIYNVGKPLNSEKDDFAFIIDQNNNGYFTSNRHGGIGNDDIYRFKEIKPLVENCKTQIRGVVKNGATGESIANADVYISIEGKPVTDFKSDTNGAFSYDIDCSEETKYSIRGSKTSFIEDKKVYTYGPTNTSEELEIILNLQPEKPVVEIGTDLFELLDLKPIYFDYDKSFIRSDAEIELKKIIAFMKEHPTIKIDVRSHTDSRGRDAYNLALSERRNKSTKDYILTAGKISIDRITGKGYGETQLKNKCKNGVKCTKEEHQLNRRSEFIVIEN</sequence>
<dbReference type="SUPFAM" id="SSF82171">
    <property type="entry name" value="DPP6 N-terminal domain-like"/>
    <property type="match status" value="1"/>
</dbReference>
<dbReference type="PANTHER" id="PTHR30329">
    <property type="entry name" value="STATOR ELEMENT OF FLAGELLAR MOTOR COMPLEX"/>
    <property type="match status" value="1"/>
</dbReference>
<dbReference type="PANTHER" id="PTHR30329:SF21">
    <property type="entry name" value="LIPOPROTEIN YIAD-RELATED"/>
    <property type="match status" value="1"/>
</dbReference>
<dbReference type="InterPro" id="IPR050330">
    <property type="entry name" value="Bact_OuterMem_StrucFunc"/>
</dbReference>
<keyword evidence="3" id="KW-0998">Cell outer membrane</keyword>